<reference evidence="2" key="1">
    <citation type="submission" date="2012-09" db="EMBL/GenBank/DDBJ databases">
        <title>Metagenomic Characterization of a Microbial Community in Wastewater Detects High Levels of Antibiotic Resistance.</title>
        <authorList>
            <person name="Abrams M."/>
            <person name="Caldwell A."/>
            <person name="Vandaei E."/>
            <person name="Lee W."/>
            <person name="Perrott J."/>
            <person name="Khan S.Y."/>
            <person name="Ta J."/>
            <person name="Romero D."/>
            <person name="Nguyen V."/>
            <person name="Pourmand N."/>
            <person name="Ouverney C.C."/>
        </authorList>
    </citation>
    <scope>NUCLEOTIDE SEQUENCE</scope>
</reference>
<evidence type="ECO:0008006" key="3">
    <source>
        <dbReference type="Google" id="ProtNLM"/>
    </source>
</evidence>
<dbReference type="InterPro" id="IPR014955">
    <property type="entry name" value="DUF1826"/>
</dbReference>
<dbReference type="EMBL" id="JX649860">
    <property type="protein sequence ID" value="AGC71047.1"/>
    <property type="molecule type" value="Genomic_DNA"/>
</dbReference>
<sequence>MERDTLLLTPQKGSKKEPPMRQQMTRSVHAPKPSAALTPPSTRHLQEIAALTALYDDAVNVCVLNRSIDRLGQRAIDFAQQVLAQQDYSRSIVVDAAHPDLRDLDLHNEPESGPLLSDIACWIQVFADLLGPPRVGVRLCSVNQPMCPRFHVDRVMARLILTYHGPGTEWLDSCDVDRRYLGQPASHVSDEASGLIRHPSAIQKMQSFSVGILKGEAWPGNVGRGAVHRSPMRTPTQRLSGERRVLLTLDGLA</sequence>
<evidence type="ECO:0000256" key="1">
    <source>
        <dbReference type="SAM" id="MobiDB-lite"/>
    </source>
</evidence>
<proteinExistence type="predicted"/>
<name>L7VQ81_9BACT</name>
<organism evidence="2">
    <name type="scientific">uncultured bacterium A1Q1_fos_1231</name>
    <dbReference type="NCBI Taxonomy" id="1256544"/>
    <lineage>
        <taxon>Bacteria</taxon>
        <taxon>environmental samples</taxon>
    </lineage>
</organism>
<feature type="region of interest" description="Disordered" evidence="1">
    <location>
        <begin position="1"/>
        <end position="41"/>
    </location>
</feature>
<protein>
    <recommendedName>
        <fullName evidence="3">DUF1826 domain-containing protein</fullName>
    </recommendedName>
</protein>
<dbReference type="AlphaFoldDB" id="L7VQ81"/>
<accession>L7VQ81</accession>
<evidence type="ECO:0000313" key="2">
    <source>
        <dbReference type="EMBL" id="AGC71047.1"/>
    </source>
</evidence>
<dbReference type="Pfam" id="PF08856">
    <property type="entry name" value="DUF1826"/>
    <property type="match status" value="1"/>
</dbReference>